<reference evidence="2" key="1">
    <citation type="submission" date="2021-08" db="EMBL/GenBank/DDBJ databases">
        <title>Complete genome sequence of Moraxella sp strain PS-22.</title>
        <authorList>
            <person name="Das S.K."/>
        </authorList>
    </citation>
    <scope>NUCLEOTIDE SEQUENCE</scope>
    <source>
        <strain evidence="2">PS-22</strain>
    </source>
</reference>
<evidence type="ECO:0000313" key="2">
    <source>
        <dbReference type="EMBL" id="MCG8147442.1"/>
    </source>
</evidence>
<dbReference type="RefSeq" id="WP_096488768.1">
    <property type="nucleotide sequence ID" value="NZ_JACSYB010000001.1"/>
</dbReference>
<dbReference type="AlphaFoldDB" id="A0A9X1UR45"/>
<sequence length="251" mass="28814">MLKNYVISLAHHSKRQSHIQQEFAKQHIPFTFFSAVTPDKNTQVAQRLAIDITKSVSSDTEIACFLSHASLWQHCVDENLDYIGIYEDDIFLGQQFEQLIRQIDVLQSQAIDILKLEKVSPRVHLAHPIVLPQSKRTIYELKSRHLGGAGYLLSHRACQYLLQYIRNLPQLEAVDVMLFDVGKYPKALPVYQLVPAIVIQEHHLLPQVALASSLQATRSREIKRPLTGLQKIKREVLRATRPLYMTNLTFE</sequence>
<organism evidence="2 3">
    <name type="scientific">Moraxella tetraodonis</name>
    <dbReference type="NCBI Taxonomy" id="2767221"/>
    <lineage>
        <taxon>Bacteria</taxon>
        <taxon>Pseudomonadati</taxon>
        <taxon>Pseudomonadota</taxon>
        <taxon>Gammaproteobacteria</taxon>
        <taxon>Moraxellales</taxon>
        <taxon>Moraxellaceae</taxon>
        <taxon>Moraxella</taxon>
    </lineage>
</organism>
<dbReference type="InterPro" id="IPR002654">
    <property type="entry name" value="Glyco_trans_25"/>
</dbReference>
<evidence type="ECO:0000259" key="1">
    <source>
        <dbReference type="Pfam" id="PF01755"/>
    </source>
</evidence>
<protein>
    <submittedName>
        <fullName evidence="2">Glycosyltransferase family 25 protein</fullName>
    </submittedName>
</protein>
<comment type="caution">
    <text evidence="2">The sequence shown here is derived from an EMBL/GenBank/DDBJ whole genome shotgun (WGS) entry which is preliminary data.</text>
</comment>
<dbReference type="Proteomes" id="UP001139238">
    <property type="component" value="Unassembled WGS sequence"/>
</dbReference>
<name>A0A9X1UR45_9GAMM</name>
<dbReference type="Pfam" id="PF01755">
    <property type="entry name" value="Glyco_transf_25"/>
    <property type="match status" value="1"/>
</dbReference>
<keyword evidence="3" id="KW-1185">Reference proteome</keyword>
<accession>A0A9X1UR45</accession>
<dbReference type="CDD" id="cd06532">
    <property type="entry name" value="Glyco_transf_25"/>
    <property type="match status" value="1"/>
</dbReference>
<feature type="domain" description="Glycosyl transferase family 25" evidence="1">
    <location>
        <begin position="1"/>
        <end position="177"/>
    </location>
</feature>
<evidence type="ECO:0000313" key="3">
    <source>
        <dbReference type="Proteomes" id="UP001139238"/>
    </source>
</evidence>
<proteinExistence type="predicted"/>
<gene>
    <name evidence="2" type="ORF">H9W84_04800</name>
</gene>
<dbReference type="EMBL" id="JACSYB010000001">
    <property type="protein sequence ID" value="MCG8147442.1"/>
    <property type="molecule type" value="Genomic_DNA"/>
</dbReference>